<dbReference type="PANTHER" id="PTHR40045:SF1">
    <property type="entry name" value="YQCI_YCGG FAMILY PROTEIN"/>
    <property type="match status" value="1"/>
</dbReference>
<dbReference type="InterPro" id="IPR014988">
    <property type="entry name" value="Uncharacterised_YqcI/YcgG"/>
</dbReference>
<keyword evidence="2" id="KW-1185">Reference proteome</keyword>
<gene>
    <name evidence="1" type="primary">gntA</name>
    <name evidence="1" type="ORF">ACFPME_07630</name>
</gene>
<organism evidence="1 2">
    <name type="scientific">Rhodanobacter umsongensis</name>
    <dbReference type="NCBI Taxonomy" id="633153"/>
    <lineage>
        <taxon>Bacteria</taxon>
        <taxon>Pseudomonadati</taxon>
        <taxon>Pseudomonadota</taxon>
        <taxon>Gammaproteobacteria</taxon>
        <taxon>Lysobacterales</taxon>
        <taxon>Rhodanobacteraceae</taxon>
        <taxon>Rhodanobacter</taxon>
    </lineage>
</organism>
<evidence type="ECO:0000313" key="2">
    <source>
        <dbReference type="Proteomes" id="UP001596013"/>
    </source>
</evidence>
<dbReference type="Proteomes" id="UP001596013">
    <property type="component" value="Unassembled WGS sequence"/>
</dbReference>
<protein>
    <submittedName>
        <fullName evidence="1">Guanitoxin biosynthesis heme-dependent pre-guanitoxin N-hydroxylase GntA</fullName>
    </submittedName>
</protein>
<dbReference type="EMBL" id="JBHSMK010000004">
    <property type="protein sequence ID" value="MFC5436424.1"/>
    <property type="molecule type" value="Genomic_DNA"/>
</dbReference>
<accession>A0ABW0JK46</accession>
<dbReference type="PANTHER" id="PTHR40045">
    <property type="entry name" value="YCGG FAMILY PROTEIN"/>
    <property type="match status" value="1"/>
</dbReference>
<dbReference type="RefSeq" id="WP_377303797.1">
    <property type="nucleotide sequence ID" value="NZ_JBHSMK010000004.1"/>
</dbReference>
<sequence>MSLIAAALDAFIAVGDYPCLGAKAALARGGIEVLDGGDFADCAHDEAIVAALQRFAGHVGDDRLFVSFAVAFVAAPALSEQDFEQALWRRLQALHEIDQRRFGWDPAVSSDPHSAHFSMSIGGRAFYVIGLHPASSRPARRFRQPLLVFNLHSQFERLRADGRYAKLRQAIVQRDVAHAGSANPMLAVHGTSPEARQYSGRRVGADWVCPFRAMGRGECR</sequence>
<dbReference type="Pfam" id="PF08892">
    <property type="entry name" value="YqcI_YcgG"/>
    <property type="match status" value="1"/>
</dbReference>
<comment type="caution">
    <text evidence="1">The sequence shown here is derived from an EMBL/GenBank/DDBJ whole genome shotgun (WGS) entry which is preliminary data.</text>
</comment>
<name>A0ABW0JK46_9GAMM</name>
<reference evidence="2" key="1">
    <citation type="journal article" date="2019" name="Int. J. Syst. Evol. Microbiol.">
        <title>The Global Catalogue of Microorganisms (GCM) 10K type strain sequencing project: providing services to taxonomists for standard genome sequencing and annotation.</title>
        <authorList>
            <consortium name="The Broad Institute Genomics Platform"/>
            <consortium name="The Broad Institute Genome Sequencing Center for Infectious Disease"/>
            <person name="Wu L."/>
            <person name="Ma J."/>
        </authorList>
    </citation>
    <scope>NUCLEOTIDE SEQUENCE [LARGE SCALE GENOMIC DNA]</scope>
    <source>
        <strain evidence="2">JCM 17130</strain>
    </source>
</reference>
<evidence type="ECO:0000313" key="1">
    <source>
        <dbReference type="EMBL" id="MFC5436424.1"/>
    </source>
</evidence>
<dbReference type="NCBIfam" id="NF041366">
    <property type="entry name" value="GntA_guanitoxin"/>
    <property type="match status" value="1"/>
</dbReference>
<proteinExistence type="predicted"/>